<keyword evidence="6" id="KW-0560">Oxidoreductase</keyword>
<sequence>MDFSDFIVRRCPSTAMYIPNFITSEEEQRILAQIEKAPKPKWTQLMNRRLINYGGVPHPNGMIAEEIPEWLQTYVDKINNLGIFEAQKANHVLVNEYKPGQGIMPHTDGPLFFPLIMTISCGSHTVLEFSKRENLDSTSIGENHNGSAVPRDSSRNRAILFKFILEPRSLLILKDELYIDYLHSIDEVEADVLCDRICNFENCESSYKMGDVLKRGTRISLTIRNVPKATKMKLKFC</sequence>
<dbReference type="InterPro" id="IPR005123">
    <property type="entry name" value="Oxoglu/Fe-dep_dioxygenase_dom"/>
</dbReference>
<evidence type="ECO:0000256" key="2">
    <source>
        <dbReference type="ARBA" id="ARBA00004123"/>
    </source>
</evidence>
<dbReference type="VEuPathDB" id="VectorBase:SCAU005484"/>
<dbReference type="PANTHER" id="PTHR46030">
    <property type="entry name" value="ALPHA-KETOGLUTARATE-DEPENDENT DIOXYGENASE ALKB HOMOLOG 6"/>
    <property type="match status" value="1"/>
</dbReference>
<accession>A0A1I8P7F1</accession>
<keyword evidence="4" id="KW-0479">Metal-binding</keyword>
<name>A0A1I8P7F1_STOCA</name>
<dbReference type="Pfam" id="PF13532">
    <property type="entry name" value="2OG-FeII_Oxy_2"/>
    <property type="match status" value="1"/>
</dbReference>
<dbReference type="Gene3D" id="2.60.120.590">
    <property type="entry name" value="Alpha-ketoglutarate-dependent dioxygenase AlkB-like"/>
    <property type="match status" value="1"/>
</dbReference>
<dbReference type="OrthoDB" id="412814at2759"/>
<dbReference type="InterPro" id="IPR027450">
    <property type="entry name" value="AlkB-like"/>
</dbReference>
<keyword evidence="11" id="KW-1185">Reference proteome</keyword>
<feature type="domain" description="Fe2OG dioxygenase" evidence="9">
    <location>
        <begin position="88"/>
        <end position="227"/>
    </location>
</feature>
<evidence type="ECO:0000256" key="1">
    <source>
        <dbReference type="ARBA" id="ARBA00001954"/>
    </source>
</evidence>
<evidence type="ECO:0000313" key="10">
    <source>
        <dbReference type="EnsemblMetazoa" id="SCAU005484-PA"/>
    </source>
</evidence>
<dbReference type="Proteomes" id="UP000095300">
    <property type="component" value="Unassembled WGS sequence"/>
</dbReference>
<dbReference type="EnsemblMetazoa" id="SCAU005484-RA">
    <property type="protein sequence ID" value="SCAU005484-PA"/>
    <property type="gene ID" value="SCAU005484"/>
</dbReference>
<dbReference type="SUPFAM" id="SSF51197">
    <property type="entry name" value="Clavaminate synthase-like"/>
    <property type="match status" value="1"/>
</dbReference>
<keyword evidence="7" id="KW-0408">Iron</keyword>
<evidence type="ECO:0000256" key="5">
    <source>
        <dbReference type="ARBA" id="ARBA00022964"/>
    </source>
</evidence>
<comment type="cofactor">
    <cofactor evidence="1">
        <name>Fe(2+)</name>
        <dbReference type="ChEBI" id="CHEBI:29033"/>
    </cofactor>
</comment>
<dbReference type="InterPro" id="IPR037151">
    <property type="entry name" value="AlkB-like_sf"/>
</dbReference>
<dbReference type="STRING" id="35570.A0A1I8P7F1"/>
<dbReference type="GO" id="GO:0051213">
    <property type="term" value="F:dioxygenase activity"/>
    <property type="evidence" value="ECO:0007669"/>
    <property type="project" value="UniProtKB-KW"/>
</dbReference>
<evidence type="ECO:0000259" key="9">
    <source>
        <dbReference type="PROSITE" id="PS51471"/>
    </source>
</evidence>
<protein>
    <recommendedName>
        <fullName evidence="9">Fe2OG dioxygenase domain-containing protein</fullName>
    </recommendedName>
</protein>
<evidence type="ECO:0000256" key="4">
    <source>
        <dbReference type="ARBA" id="ARBA00022723"/>
    </source>
</evidence>
<gene>
    <name evidence="10" type="primary">106085862</name>
</gene>
<dbReference type="GO" id="GO:0046872">
    <property type="term" value="F:metal ion binding"/>
    <property type="evidence" value="ECO:0007669"/>
    <property type="project" value="UniProtKB-KW"/>
</dbReference>
<evidence type="ECO:0000313" key="11">
    <source>
        <dbReference type="Proteomes" id="UP000095300"/>
    </source>
</evidence>
<organism evidence="10 11">
    <name type="scientific">Stomoxys calcitrans</name>
    <name type="common">Stable fly</name>
    <name type="synonym">Conops calcitrans</name>
    <dbReference type="NCBI Taxonomy" id="35570"/>
    <lineage>
        <taxon>Eukaryota</taxon>
        <taxon>Metazoa</taxon>
        <taxon>Ecdysozoa</taxon>
        <taxon>Arthropoda</taxon>
        <taxon>Hexapoda</taxon>
        <taxon>Insecta</taxon>
        <taxon>Pterygota</taxon>
        <taxon>Neoptera</taxon>
        <taxon>Endopterygota</taxon>
        <taxon>Diptera</taxon>
        <taxon>Brachycera</taxon>
        <taxon>Muscomorpha</taxon>
        <taxon>Muscoidea</taxon>
        <taxon>Muscidae</taxon>
        <taxon>Stomoxys</taxon>
    </lineage>
</organism>
<keyword evidence="8" id="KW-0539">Nucleus</keyword>
<evidence type="ECO:0000256" key="8">
    <source>
        <dbReference type="ARBA" id="ARBA00023242"/>
    </source>
</evidence>
<evidence type="ECO:0000256" key="6">
    <source>
        <dbReference type="ARBA" id="ARBA00023002"/>
    </source>
</evidence>
<proteinExistence type="inferred from homology"/>
<reference evidence="10" key="1">
    <citation type="submission" date="2020-05" db="UniProtKB">
        <authorList>
            <consortium name="EnsemblMetazoa"/>
        </authorList>
    </citation>
    <scope>IDENTIFICATION</scope>
    <source>
        <strain evidence="10">USDA</strain>
    </source>
</reference>
<dbReference type="InterPro" id="IPR032862">
    <property type="entry name" value="ALKBH6"/>
</dbReference>
<comment type="similarity">
    <text evidence="3">Belongs to the alkB family.</text>
</comment>
<dbReference type="AlphaFoldDB" id="A0A1I8P7F1"/>
<dbReference type="KEGG" id="scac:106085862"/>
<comment type="subcellular location">
    <subcellularLocation>
        <location evidence="2">Nucleus</location>
    </subcellularLocation>
</comment>
<keyword evidence="5" id="KW-0223">Dioxygenase</keyword>
<evidence type="ECO:0000256" key="3">
    <source>
        <dbReference type="ARBA" id="ARBA00007879"/>
    </source>
</evidence>
<evidence type="ECO:0000256" key="7">
    <source>
        <dbReference type="ARBA" id="ARBA00023004"/>
    </source>
</evidence>
<dbReference type="GO" id="GO:0005634">
    <property type="term" value="C:nucleus"/>
    <property type="evidence" value="ECO:0007669"/>
    <property type="project" value="UniProtKB-SubCell"/>
</dbReference>
<dbReference type="PANTHER" id="PTHR46030:SF1">
    <property type="entry name" value="ALPHA-KETOGLUTARATE-DEPENDENT DIOXYGENASE ALKB HOMOLOG 6"/>
    <property type="match status" value="1"/>
</dbReference>
<dbReference type="PROSITE" id="PS51471">
    <property type="entry name" value="FE2OG_OXY"/>
    <property type="match status" value="1"/>
</dbReference>